<name>A0A4Y8DDG0_9HELO</name>
<feature type="compositionally biased region" description="Polar residues" evidence="1">
    <location>
        <begin position="36"/>
        <end position="45"/>
    </location>
</feature>
<proteinExistence type="predicted"/>
<feature type="region of interest" description="Disordered" evidence="1">
    <location>
        <begin position="36"/>
        <end position="60"/>
    </location>
</feature>
<dbReference type="AlphaFoldDB" id="A0A4Y8DDG0"/>
<comment type="caution">
    <text evidence="2">The sequence shown here is derived from an EMBL/GenBank/DDBJ whole genome shotgun (WGS) entry which is preliminary data.</text>
</comment>
<dbReference type="CDD" id="cd00590">
    <property type="entry name" value="RRM_SF"/>
    <property type="match status" value="1"/>
</dbReference>
<evidence type="ECO:0000313" key="2">
    <source>
        <dbReference type="EMBL" id="TEY81177.1"/>
    </source>
</evidence>
<reference evidence="2 3" key="1">
    <citation type="submission" date="2017-11" db="EMBL/GenBank/DDBJ databases">
        <title>Comparative genomics of Botrytis spp.</title>
        <authorList>
            <person name="Valero-Jimenez C.A."/>
            <person name="Tapia P."/>
            <person name="Veloso J."/>
            <person name="Silva-Moreno E."/>
            <person name="Staats M."/>
            <person name="Valdes J.H."/>
            <person name="Van Kan J.A.L."/>
        </authorList>
    </citation>
    <scope>NUCLEOTIDE SEQUENCE [LARGE SCALE GENOMIC DNA]</scope>
    <source>
        <strain evidence="2 3">MUCL2830</strain>
    </source>
</reference>
<dbReference type="Proteomes" id="UP000297299">
    <property type="component" value="Unassembled WGS sequence"/>
</dbReference>
<dbReference type="InterPro" id="IPR035979">
    <property type="entry name" value="RBD_domain_sf"/>
</dbReference>
<dbReference type="GO" id="GO:0003676">
    <property type="term" value="F:nucleic acid binding"/>
    <property type="evidence" value="ECO:0007669"/>
    <property type="project" value="InterPro"/>
</dbReference>
<organism evidence="2 3">
    <name type="scientific">Botryotinia calthae</name>
    <dbReference type="NCBI Taxonomy" id="38488"/>
    <lineage>
        <taxon>Eukaryota</taxon>
        <taxon>Fungi</taxon>
        <taxon>Dikarya</taxon>
        <taxon>Ascomycota</taxon>
        <taxon>Pezizomycotina</taxon>
        <taxon>Leotiomycetes</taxon>
        <taxon>Helotiales</taxon>
        <taxon>Sclerotiniaceae</taxon>
        <taxon>Botryotinia</taxon>
    </lineage>
</organism>
<dbReference type="STRING" id="38488.A0A4Y8DDG0"/>
<gene>
    <name evidence="2" type="ORF">BOTCAL_0034g00410</name>
</gene>
<evidence type="ECO:0000313" key="3">
    <source>
        <dbReference type="Proteomes" id="UP000297299"/>
    </source>
</evidence>
<dbReference type="EMBL" id="PHWZ01000034">
    <property type="protein sequence ID" value="TEY81177.1"/>
    <property type="molecule type" value="Genomic_DNA"/>
</dbReference>
<protein>
    <recommendedName>
        <fullName evidence="4">RRM domain-containing protein</fullName>
    </recommendedName>
</protein>
<keyword evidence="3" id="KW-1185">Reference proteome</keyword>
<dbReference type="SUPFAM" id="SSF54928">
    <property type="entry name" value="RNA-binding domain, RBD"/>
    <property type="match status" value="1"/>
</dbReference>
<accession>A0A4Y8DDG0</accession>
<evidence type="ECO:0008006" key="4">
    <source>
        <dbReference type="Google" id="ProtNLM"/>
    </source>
</evidence>
<evidence type="ECO:0000256" key="1">
    <source>
        <dbReference type="SAM" id="MobiDB-lite"/>
    </source>
</evidence>
<sequence>MSSLNFTSSFPRSQNYQNESFWNPISPLTSKPSLTQNLYEGSLTPNPLAAHNRRQSEHLSRSMAHGLGTIPVPNFRFDGKKPPRITSPLLNVKPIGFERNISRKMGYSCFSISEVGDEVPLVEEESGENSPIITQSLVRGMHPVQHGASNSMQDDNMSALDLETSVAGLNVNENSSSSNGKKSYGTLNSYHPYVQTQGHAANMGMQQPNIASGRRDITAILQGPQVQSSLSSSSGASYAPSGSIQALVHRAVRYEHQRSINSFGGPGKYIPQFNAQAVSNSSNIDSDYTIESQTPQINFEHQNRNTFSSDSNNPFQNTYSGSVPTQPRSMATDTNALPTISQISDQSGVSFQSKMRPTDQFLREQGLLAPLPSHTSTPSNYLDTNDTHNSPSKFVSEANLPPDLNCAVWIQGIPKDFEPQFLYQELFNVISIGPIIAAYICLGGDQHSNHAAKVVFKHAEHANRLRQQAYLEGIYIHGNRLRVEANRHGQREYPLRLHYRSRVILLEVLNHPRMDLAFWKMFISNLCVYDMENCRHLSYSSPRRMVMEFRFARIFGQASVLLAGIRANAAFEGIVTARYAPDVPCDVCEMY</sequence>
<dbReference type="OrthoDB" id="3508416at2759"/>